<protein>
    <recommendedName>
        <fullName evidence="4">Tim44-like domain-containing protein</fullName>
    </recommendedName>
</protein>
<feature type="transmembrane region" description="Helical" evidence="2">
    <location>
        <begin position="100"/>
        <end position="117"/>
    </location>
</feature>
<dbReference type="Proteomes" id="UP000242231">
    <property type="component" value="Unassembled WGS sequence"/>
</dbReference>
<keyword evidence="2" id="KW-1133">Transmembrane helix</keyword>
<keyword evidence="3" id="KW-0732">Signal</keyword>
<keyword evidence="2" id="KW-0472">Membrane</keyword>
<feature type="region of interest" description="Disordered" evidence="1">
    <location>
        <begin position="123"/>
        <end position="160"/>
    </location>
</feature>
<feature type="transmembrane region" description="Helical" evidence="2">
    <location>
        <begin position="69"/>
        <end position="88"/>
    </location>
</feature>
<dbReference type="Pfam" id="PF04280">
    <property type="entry name" value="Tim44"/>
    <property type="match status" value="1"/>
</dbReference>
<evidence type="ECO:0000256" key="3">
    <source>
        <dbReference type="SAM" id="SignalP"/>
    </source>
</evidence>
<dbReference type="PANTHER" id="PTHR41542">
    <property type="entry name" value="BLL5807 PROTEIN"/>
    <property type="match status" value="1"/>
</dbReference>
<sequence length="295" mass="32100">MRKLLTLFTLIFAVGITATAFDVEARKMGGGSRSVGKSYKTAPSQPAAQQQTAGKPAAGQTQQPKKSGLMGGLLGGLLAGGMLAWLMGSGAFEGFQIMDFLMIAGLAFAGFMVFKALRKGKAPSPRAAYNGPQQFEAPKPFNAPGQSAADQSATTSNNAASGFAPSDVPFDLPQGFDMQAFLQGSREHYRTLQQAWNQNDLEKIREYVTPELFAELSQERAKLTGDQYTEVMFVDAELVRADHTSYQAQVSVQFSGRYRDSQEGVEQDIREVWHLERDLTKDNAPWLIVGLDDNA</sequence>
<dbReference type="RefSeq" id="WP_104487079.1">
    <property type="nucleotide sequence ID" value="NZ_BMYB01000002.1"/>
</dbReference>
<dbReference type="InterPro" id="IPR032710">
    <property type="entry name" value="NTF2-like_dom_sf"/>
</dbReference>
<dbReference type="SMART" id="SM00978">
    <property type="entry name" value="Tim44"/>
    <property type="match status" value="1"/>
</dbReference>
<keyword evidence="6" id="KW-1185">Reference proteome</keyword>
<accession>A0A2P5TK70</accession>
<organism evidence="5 6">
    <name type="scientific">Oceanisphaera arctica</name>
    <dbReference type="NCBI Taxonomy" id="641510"/>
    <lineage>
        <taxon>Bacteria</taxon>
        <taxon>Pseudomonadati</taxon>
        <taxon>Pseudomonadota</taxon>
        <taxon>Gammaproteobacteria</taxon>
        <taxon>Aeromonadales</taxon>
        <taxon>Aeromonadaceae</taxon>
        <taxon>Oceanisphaera</taxon>
    </lineage>
</organism>
<keyword evidence="2" id="KW-0812">Transmembrane</keyword>
<dbReference type="Gene3D" id="3.10.450.240">
    <property type="match status" value="1"/>
</dbReference>
<comment type="caution">
    <text evidence="5">The sequence shown here is derived from an EMBL/GenBank/DDBJ whole genome shotgun (WGS) entry which is preliminary data.</text>
</comment>
<feature type="signal peptide" evidence="3">
    <location>
        <begin position="1"/>
        <end position="20"/>
    </location>
</feature>
<dbReference type="EMBL" id="MPZM01000031">
    <property type="protein sequence ID" value="PPL15488.1"/>
    <property type="molecule type" value="Genomic_DNA"/>
</dbReference>
<evidence type="ECO:0000313" key="6">
    <source>
        <dbReference type="Proteomes" id="UP000242231"/>
    </source>
</evidence>
<evidence type="ECO:0000313" key="5">
    <source>
        <dbReference type="EMBL" id="PPL15488.1"/>
    </source>
</evidence>
<dbReference type="OrthoDB" id="5298777at2"/>
<reference evidence="6" key="1">
    <citation type="submission" date="2016-11" db="EMBL/GenBank/DDBJ databases">
        <authorList>
            <person name="Sisinthy S."/>
            <person name="Ara S."/>
            <person name="Gundlapally S.R."/>
        </authorList>
    </citation>
    <scope>NUCLEOTIDE SEQUENCE [LARGE SCALE GENOMIC DNA]</scope>
    <source>
        <strain evidence="6">V1-41</strain>
    </source>
</reference>
<dbReference type="InterPro" id="IPR007379">
    <property type="entry name" value="Tim44-like_dom"/>
</dbReference>
<name>A0A2P5TK70_9GAMM</name>
<gene>
    <name evidence="5" type="ORF">UN63_12490</name>
</gene>
<dbReference type="SUPFAM" id="SSF54427">
    <property type="entry name" value="NTF2-like"/>
    <property type="match status" value="1"/>
</dbReference>
<proteinExistence type="predicted"/>
<feature type="compositionally biased region" description="Polar residues" evidence="1">
    <location>
        <begin position="144"/>
        <end position="160"/>
    </location>
</feature>
<feature type="region of interest" description="Disordered" evidence="1">
    <location>
        <begin position="30"/>
        <end position="66"/>
    </location>
</feature>
<feature type="compositionally biased region" description="Low complexity" evidence="1">
    <location>
        <begin position="41"/>
        <end position="53"/>
    </location>
</feature>
<feature type="domain" description="Tim44-like" evidence="4">
    <location>
        <begin position="164"/>
        <end position="293"/>
    </location>
</feature>
<evidence type="ECO:0000259" key="4">
    <source>
        <dbReference type="SMART" id="SM00978"/>
    </source>
</evidence>
<feature type="chain" id="PRO_5015157587" description="Tim44-like domain-containing protein" evidence="3">
    <location>
        <begin position="21"/>
        <end position="295"/>
    </location>
</feature>
<dbReference type="AlphaFoldDB" id="A0A2P5TK70"/>
<evidence type="ECO:0000256" key="1">
    <source>
        <dbReference type="SAM" id="MobiDB-lite"/>
    </source>
</evidence>
<dbReference type="PANTHER" id="PTHR41542:SF1">
    <property type="entry name" value="BLL5807 PROTEIN"/>
    <property type="match status" value="1"/>
</dbReference>
<evidence type="ECO:0000256" key="2">
    <source>
        <dbReference type="SAM" id="Phobius"/>
    </source>
</evidence>